<reference evidence="2 3" key="1">
    <citation type="submission" date="2020-11" db="EMBL/GenBank/DDBJ databases">
        <title>Enhanced detection system for hospital associated transmission using whole genome sequencing surveillance.</title>
        <authorList>
            <person name="Harrison L.H."/>
            <person name="Van Tyne D."/>
            <person name="Marsh J.W."/>
            <person name="Griffith M.P."/>
            <person name="Snyder D.J."/>
            <person name="Cooper V.S."/>
            <person name="Mustapha M."/>
        </authorList>
    </citation>
    <scope>NUCLEOTIDE SEQUENCE [LARGE SCALE GENOMIC DNA]</scope>
    <source>
        <strain evidence="2 3">SER00230</strain>
    </source>
</reference>
<keyword evidence="3" id="KW-1185">Reference proteome</keyword>
<comment type="caution">
    <text evidence="2">The sequence shown here is derived from an EMBL/GenBank/DDBJ whole genome shotgun (WGS) entry which is preliminary data.</text>
</comment>
<gene>
    <name evidence="2" type="ORF">I5U13_19765</name>
</gene>
<dbReference type="Proteomes" id="UP000624159">
    <property type="component" value="Unassembled WGS sequence"/>
</dbReference>
<dbReference type="EMBL" id="JADULK010000012">
    <property type="protein sequence ID" value="MBH1931896.1"/>
    <property type="molecule type" value="Genomic_DNA"/>
</dbReference>
<proteinExistence type="predicted"/>
<accession>A0ABS0MHR2</accession>
<name>A0ABS0MHR2_SERRU</name>
<organism evidence="2 3">
    <name type="scientific">Serratia rubidaea</name>
    <name type="common">Serratia marinorubra</name>
    <dbReference type="NCBI Taxonomy" id="61652"/>
    <lineage>
        <taxon>Bacteria</taxon>
        <taxon>Pseudomonadati</taxon>
        <taxon>Pseudomonadota</taxon>
        <taxon>Gammaproteobacteria</taxon>
        <taxon>Enterobacterales</taxon>
        <taxon>Yersiniaceae</taxon>
        <taxon>Serratia</taxon>
    </lineage>
</organism>
<evidence type="ECO:0000313" key="3">
    <source>
        <dbReference type="Proteomes" id="UP000624159"/>
    </source>
</evidence>
<protein>
    <submittedName>
        <fullName evidence="2">Uncharacterized protein</fullName>
    </submittedName>
</protein>
<sequence>MTRNHTGAGAETQGESGIYSPPDGAQGQSARFVTAGNGRTRRESFNKIIIKCGGLFIFFEKPHQIAALFYLRERTRIKRIRRRQRDEQI</sequence>
<dbReference type="RefSeq" id="WP_164722759.1">
    <property type="nucleotide sequence ID" value="NZ_JADULK010000012.1"/>
</dbReference>
<evidence type="ECO:0000313" key="2">
    <source>
        <dbReference type="EMBL" id="MBH1931896.1"/>
    </source>
</evidence>
<feature type="region of interest" description="Disordered" evidence="1">
    <location>
        <begin position="1"/>
        <end position="30"/>
    </location>
</feature>
<evidence type="ECO:0000256" key="1">
    <source>
        <dbReference type="SAM" id="MobiDB-lite"/>
    </source>
</evidence>